<dbReference type="Pfam" id="PF00566">
    <property type="entry name" value="RabGAP-TBC"/>
    <property type="match status" value="1"/>
</dbReference>
<feature type="compositionally biased region" description="Polar residues" evidence="1">
    <location>
        <begin position="457"/>
        <end position="487"/>
    </location>
</feature>
<name>A0AAE0WT41_9PEZI</name>
<evidence type="ECO:0000313" key="3">
    <source>
        <dbReference type="EMBL" id="KAK3677631.1"/>
    </source>
</evidence>
<feature type="compositionally biased region" description="Basic and acidic residues" evidence="1">
    <location>
        <begin position="446"/>
        <end position="455"/>
    </location>
</feature>
<dbReference type="InterPro" id="IPR053949">
    <property type="entry name" value="SBE2/SBE22_M"/>
</dbReference>
<dbReference type="SMART" id="SM00164">
    <property type="entry name" value="TBC"/>
    <property type="match status" value="1"/>
</dbReference>
<protein>
    <recommendedName>
        <fullName evidence="2">Rab-GAP TBC domain-containing protein</fullName>
    </recommendedName>
</protein>
<dbReference type="GO" id="GO:0005096">
    <property type="term" value="F:GTPase activator activity"/>
    <property type="evidence" value="ECO:0007669"/>
    <property type="project" value="TreeGrafter"/>
</dbReference>
<evidence type="ECO:0000259" key="2">
    <source>
        <dbReference type="PROSITE" id="PS50086"/>
    </source>
</evidence>
<gene>
    <name evidence="3" type="ORF">LTR78_002481</name>
</gene>
<dbReference type="Pfam" id="PF22874">
    <property type="entry name" value="SBE2_M"/>
    <property type="match status" value="1"/>
</dbReference>
<dbReference type="InterPro" id="IPR050302">
    <property type="entry name" value="Rab_GAP_TBC_domain"/>
</dbReference>
<dbReference type="Gene3D" id="1.10.10.750">
    <property type="entry name" value="Ypt/Rab-GAP domain of gyp1p, domain 1"/>
    <property type="match status" value="1"/>
</dbReference>
<feature type="compositionally biased region" description="Low complexity" evidence="1">
    <location>
        <begin position="256"/>
        <end position="268"/>
    </location>
</feature>
<reference evidence="3" key="1">
    <citation type="submission" date="2023-07" db="EMBL/GenBank/DDBJ databases">
        <title>Black Yeasts Isolated from many extreme environments.</title>
        <authorList>
            <person name="Coleine C."/>
            <person name="Stajich J.E."/>
            <person name="Selbmann L."/>
        </authorList>
    </citation>
    <scope>NUCLEOTIDE SEQUENCE</scope>
    <source>
        <strain evidence="3">CCFEE 5485</strain>
    </source>
</reference>
<feature type="compositionally biased region" description="Polar residues" evidence="1">
    <location>
        <begin position="270"/>
        <end position="296"/>
    </location>
</feature>
<feature type="compositionally biased region" description="Basic and acidic residues" evidence="1">
    <location>
        <begin position="203"/>
        <end position="214"/>
    </location>
</feature>
<dbReference type="InterPro" id="IPR035969">
    <property type="entry name" value="Rab-GAP_TBC_sf"/>
</dbReference>
<dbReference type="Gene3D" id="1.10.472.80">
    <property type="entry name" value="Ypt/Rab-GAP domain of gyp1p, domain 3"/>
    <property type="match status" value="1"/>
</dbReference>
<comment type="caution">
    <text evidence="3">The sequence shown here is derived from an EMBL/GenBank/DDBJ whole genome shotgun (WGS) entry which is preliminary data.</text>
</comment>
<dbReference type="GO" id="GO:0031267">
    <property type="term" value="F:small GTPase binding"/>
    <property type="evidence" value="ECO:0007669"/>
    <property type="project" value="TreeGrafter"/>
</dbReference>
<dbReference type="PANTHER" id="PTHR47219:SF15">
    <property type="entry name" value="TBC1 DOMAIN FAMILY MEMBER 12 ISOFORM X1"/>
    <property type="match status" value="1"/>
</dbReference>
<accession>A0AAE0WT41</accession>
<sequence>MTAFFAPARLRRSFDDNHNTHTDDTDFFVGGEEGGLELQHEYLRSLIAGDRKQAGFSIGRKQAAVLSRVFCVGSPELGTTTGGVGVRRGAGYSSLMAEKGLGMAVVEESEEDVATTTETTAPSSPPDLAFSKSSKSSYESSTSDVSSENDVSTDKLGHFDEVGLEDQEERERSSLEECNVKPESRPTLRRPTKRTATGGSEPVRQEAQRPEKRYPSLKGAVTGVLQDHSLGLPQGRGMRRGFTSPSSPSFMKGPQRIPSRSPSPVVPINRNGSSPQLLSSTTGRSSWSAPSPNPNGSFVRRMSWQPGKKTAKQLEDEYDDGDDELPDEAILENIPIVGMLQPLPHRSPRMKTPSPQRKPSHPELHRLHSANVPKHARRPAAPTIMPNGQYGAPRSPRHGRPPMMPQSATVTSFPPEPLSQKNRSRSWAEHLNNEARELSAALEEYTEHLSTDRRHSATSSTIRTPETAGSSSARPSLSKTRTKTSTVELPPLQKSNVVLDPLPISKEKEAVLTRTRPSWLPPKNQKEEKKHVKEWEQMMSRSAEQEKKKAAKLEKDAETKEEKALGRARIWEEHVLPDWDSVVKEPKTRELWWKGVSPESRAAVWSKAVGNELQLSAASYEAALGRAKELETRIAEMSAEERSRTPEAAWFAAIDRDVPTAFPDLEIFSDEESAVPAALRGVLMAYAMYRRDVGYVYGTHCIAAVLCLHMRAPEAFVVLANLLNRPLPLGFLVGDKSAMGAVYEAVLQRLEAKFPRLYQHLSAQEINLKVEEILEPMLRPLFARGLPAGHVARVWDVFVLEEDGAVVRAAVAVLGRLESRLYGTRREVLGLLGWGFEGVWDVGSEEEFMVAVRDAGKIDVVARSA</sequence>
<dbReference type="InterPro" id="IPR000195">
    <property type="entry name" value="Rab-GAP-TBC_dom"/>
</dbReference>
<dbReference type="PROSITE" id="PS50086">
    <property type="entry name" value="TBC_RABGAP"/>
    <property type="match status" value="1"/>
</dbReference>
<proteinExistence type="predicted"/>
<feature type="region of interest" description="Disordered" evidence="1">
    <location>
        <begin position="106"/>
        <end position="323"/>
    </location>
</feature>
<evidence type="ECO:0000313" key="4">
    <source>
        <dbReference type="Proteomes" id="UP001274830"/>
    </source>
</evidence>
<dbReference type="EMBL" id="JAUTXT010000006">
    <property type="protein sequence ID" value="KAK3677631.1"/>
    <property type="molecule type" value="Genomic_DNA"/>
</dbReference>
<dbReference type="AlphaFoldDB" id="A0AAE0WT41"/>
<feature type="region of interest" description="Disordered" evidence="1">
    <location>
        <begin position="343"/>
        <end position="427"/>
    </location>
</feature>
<feature type="region of interest" description="Disordered" evidence="1">
    <location>
        <begin position="446"/>
        <end position="492"/>
    </location>
</feature>
<dbReference type="SUPFAM" id="SSF47923">
    <property type="entry name" value="Ypt/Rab-GAP domain of gyp1p"/>
    <property type="match status" value="2"/>
</dbReference>
<dbReference type="PANTHER" id="PTHR47219">
    <property type="entry name" value="RAB GTPASE-ACTIVATING PROTEIN 1-LIKE"/>
    <property type="match status" value="1"/>
</dbReference>
<evidence type="ECO:0000256" key="1">
    <source>
        <dbReference type="SAM" id="MobiDB-lite"/>
    </source>
</evidence>
<keyword evidence="4" id="KW-1185">Reference proteome</keyword>
<feature type="compositionally biased region" description="Basic and acidic residues" evidence="1">
    <location>
        <begin position="152"/>
        <end position="161"/>
    </location>
</feature>
<dbReference type="Gene3D" id="1.10.8.270">
    <property type="entry name" value="putative rabgap domain of human tbc1 domain family member 14 like domains"/>
    <property type="match status" value="1"/>
</dbReference>
<feature type="domain" description="Rab-GAP TBC" evidence="2">
    <location>
        <begin position="595"/>
        <end position="802"/>
    </location>
</feature>
<organism evidence="3 4">
    <name type="scientific">Recurvomyces mirabilis</name>
    <dbReference type="NCBI Taxonomy" id="574656"/>
    <lineage>
        <taxon>Eukaryota</taxon>
        <taxon>Fungi</taxon>
        <taxon>Dikarya</taxon>
        <taxon>Ascomycota</taxon>
        <taxon>Pezizomycotina</taxon>
        <taxon>Dothideomycetes</taxon>
        <taxon>Dothideomycetidae</taxon>
        <taxon>Mycosphaerellales</taxon>
        <taxon>Teratosphaeriaceae</taxon>
        <taxon>Recurvomyces</taxon>
    </lineage>
</organism>
<feature type="compositionally biased region" description="Basic and acidic residues" evidence="1">
    <location>
        <begin position="169"/>
        <end position="186"/>
    </location>
</feature>
<dbReference type="Proteomes" id="UP001274830">
    <property type="component" value="Unassembled WGS sequence"/>
</dbReference>
<feature type="compositionally biased region" description="Low complexity" evidence="1">
    <location>
        <begin position="131"/>
        <end position="150"/>
    </location>
</feature>